<evidence type="ECO:0000256" key="1">
    <source>
        <dbReference type="SAM" id="MobiDB-lite"/>
    </source>
</evidence>
<evidence type="ECO:0000313" key="3">
    <source>
        <dbReference type="EMBL" id="CAJ1977191.1"/>
    </source>
</evidence>
<feature type="signal peptide" evidence="2">
    <location>
        <begin position="1"/>
        <end position="22"/>
    </location>
</feature>
<reference evidence="3" key="1">
    <citation type="submission" date="2023-10" db="EMBL/GenBank/DDBJ databases">
        <authorList>
            <person name="Domelevo Entfellner J.-B."/>
        </authorList>
    </citation>
    <scope>NUCLEOTIDE SEQUENCE</scope>
</reference>
<evidence type="ECO:0000313" key="4">
    <source>
        <dbReference type="Proteomes" id="UP001189624"/>
    </source>
</evidence>
<dbReference type="Gramene" id="rna-AYBTSS11_LOCUS29342">
    <property type="protein sequence ID" value="CAJ1977191.1"/>
    <property type="gene ID" value="gene-AYBTSS11_LOCUS29342"/>
</dbReference>
<proteinExistence type="predicted"/>
<gene>
    <name evidence="3" type="ORF">AYBTSS11_LOCUS29342</name>
</gene>
<sequence>MANKYLALLLVVCLIAAASVDAQESKCLHNCLQYECSNDTTWCRFICMYACLGAGLSKQGAPAAAPLPSRKVKETMQELH</sequence>
<dbReference type="AlphaFoldDB" id="A0AA87B6T9"/>
<feature type="chain" id="PRO_5041670118" evidence="2">
    <location>
        <begin position="23"/>
        <end position="80"/>
    </location>
</feature>
<keyword evidence="4" id="KW-1185">Reference proteome</keyword>
<evidence type="ECO:0000256" key="2">
    <source>
        <dbReference type="SAM" id="SignalP"/>
    </source>
</evidence>
<feature type="region of interest" description="Disordered" evidence="1">
    <location>
        <begin position="60"/>
        <end position="80"/>
    </location>
</feature>
<dbReference type="Proteomes" id="UP001189624">
    <property type="component" value="Chromosome 10"/>
</dbReference>
<dbReference type="EMBL" id="OY731407">
    <property type="protein sequence ID" value="CAJ1977191.1"/>
    <property type="molecule type" value="Genomic_DNA"/>
</dbReference>
<accession>A0AA87B6T9</accession>
<keyword evidence="2" id="KW-0732">Signal</keyword>
<feature type="compositionally biased region" description="Basic and acidic residues" evidence="1">
    <location>
        <begin position="71"/>
        <end position="80"/>
    </location>
</feature>
<protein>
    <submittedName>
        <fullName evidence="3">Uncharacterized protein</fullName>
    </submittedName>
</protein>
<name>A0AA87B6T9_9FABA</name>
<organism evidence="3 4">
    <name type="scientific">Sphenostylis stenocarpa</name>
    <dbReference type="NCBI Taxonomy" id="92480"/>
    <lineage>
        <taxon>Eukaryota</taxon>
        <taxon>Viridiplantae</taxon>
        <taxon>Streptophyta</taxon>
        <taxon>Embryophyta</taxon>
        <taxon>Tracheophyta</taxon>
        <taxon>Spermatophyta</taxon>
        <taxon>Magnoliopsida</taxon>
        <taxon>eudicotyledons</taxon>
        <taxon>Gunneridae</taxon>
        <taxon>Pentapetalae</taxon>
        <taxon>rosids</taxon>
        <taxon>fabids</taxon>
        <taxon>Fabales</taxon>
        <taxon>Fabaceae</taxon>
        <taxon>Papilionoideae</taxon>
        <taxon>50 kb inversion clade</taxon>
        <taxon>NPAAA clade</taxon>
        <taxon>indigoferoid/millettioid clade</taxon>
        <taxon>Phaseoleae</taxon>
        <taxon>Sphenostylis</taxon>
    </lineage>
</organism>